<feature type="domain" description="SUN" evidence="1">
    <location>
        <begin position="148"/>
        <end position="235"/>
    </location>
</feature>
<dbReference type="Pfam" id="PF07738">
    <property type="entry name" value="Sad1_UNC"/>
    <property type="match status" value="1"/>
</dbReference>
<evidence type="ECO:0000313" key="3">
    <source>
        <dbReference type="Proteomes" id="UP001470230"/>
    </source>
</evidence>
<dbReference type="Proteomes" id="UP001470230">
    <property type="component" value="Unassembled WGS sequence"/>
</dbReference>
<dbReference type="EMBL" id="JAPFFF010000015">
    <property type="protein sequence ID" value="KAK8866421.1"/>
    <property type="molecule type" value="Genomic_DNA"/>
</dbReference>
<accession>A0ABR2IND7</accession>
<keyword evidence="3" id="KW-1185">Reference proteome</keyword>
<name>A0ABR2IND7_9EUKA</name>
<evidence type="ECO:0000313" key="2">
    <source>
        <dbReference type="EMBL" id="KAK8866421.1"/>
    </source>
</evidence>
<protein>
    <recommendedName>
        <fullName evidence="1">SUN domain-containing protein</fullName>
    </recommendedName>
</protein>
<gene>
    <name evidence="2" type="ORF">M9Y10_009383</name>
</gene>
<evidence type="ECO:0000259" key="1">
    <source>
        <dbReference type="Pfam" id="PF07738"/>
    </source>
</evidence>
<sequence>MLIFFTFISFIISEKECGIDDYFCQYINRIEYRWYHPQNNLTNEISNDIANLTNKVEKFSISMSNLSNASFITKDDEPADFQSIYVPSTLVSKIDENGNKACVKIIKRLIQPFTKYPYSLKYDFQKAWKIDGQKGKLIFKLNNKNSLFSGETNLTKIAFNNINNFNCSIQQFDLFVQTPISKNSWFNKNYKWTKVATYNLSKSTKGYQEFTFPSHPYGKYYKIEVISNHESPFTCFAQPLAFKN</sequence>
<dbReference type="InterPro" id="IPR012919">
    <property type="entry name" value="SUN_dom"/>
</dbReference>
<organism evidence="2 3">
    <name type="scientific">Tritrichomonas musculus</name>
    <dbReference type="NCBI Taxonomy" id="1915356"/>
    <lineage>
        <taxon>Eukaryota</taxon>
        <taxon>Metamonada</taxon>
        <taxon>Parabasalia</taxon>
        <taxon>Tritrichomonadida</taxon>
        <taxon>Tritrichomonadidae</taxon>
        <taxon>Tritrichomonas</taxon>
    </lineage>
</organism>
<comment type="caution">
    <text evidence="2">The sequence shown here is derived from an EMBL/GenBank/DDBJ whole genome shotgun (WGS) entry which is preliminary data.</text>
</comment>
<reference evidence="2 3" key="1">
    <citation type="submission" date="2024-04" db="EMBL/GenBank/DDBJ databases">
        <title>Tritrichomonas musculus Genome.</title>
        <authorList>
            <person name="Alves-Ferreira E."/>
            <person name="Grigg M."/>
            <person name="Lorenzi H."/>
            <person name="Galac M."/>
        </authorList>
    </citation>
    <scope>NUCLEOTIDE SEQUENCE [LARGE SCALE GENOMIC DNA]</scope>
    <source>
        <strain evidence="2 3">EAF2021</strain>
    </source>
</reference>
<proteinExistence type="predicted"/>